<evidence type="ECO:0000313" key="1">
    <source>
        <dbReference type="EMBL" id="KSW12090.1"/>
    </source>
</evidence>
<dbReference type="AlphaFoldDB" id="A0A0V8RVV7"/>
<accession>A0A0V8RVV7</accession>
<sequence>MVAEVLLILIAAAAAALLYTWLSGQVSGSLGTPALLPELRIEDAAPLYSGNGSYCYGVKVSLSNTGLAAAELDNMTSGYILDSTGSAIPAVVYNITGGMSIPPGGFTALIVLPLENTSLVNPVYAKIVARSGVEAVAPVAPLCSLMGAIVARLPAQDGYSRTLEAGDANLTLSVTSPSTGLYRVDYRIDVPGGYRLVYAMIEVLNSTGRHPMWAASPVVVYKDVAGPNYVAGYWYPIAGQEFPVTVRLVLYVERAS</sequence>
<comment type="caution">
    <text evidence="1">The sequence shown here is derived from an EMBL/GenBank/DDBJ whole genome shotgun (WGS) entry which is preliminary data.</text>
</comment>
<proteinExistence type="predicted"/>
<organism evidence="1 2">
    <name type="scientific">Pyrodictium occultum</name>
    <dbReference type="NCBI Taxonomy" id="2309"/>
    <lineage>
        <taxon>Archaea</taxon>
        <taxon>Thermoproteota</taxon>
        <taxon>Thermoprotei</taxon>
        <taxon>Desulfurococcales</taxon>
        <taxon>Pyrodictiaceae</taxon>
        <taxon>Pyrodictium</taxon>
    </lineage>
</organism>
<dbReference type="STRING" id="2309.CF15_04770"/>
<gene>
    <name evidence="1" type="ORF">CF15_04770</name>
</gene>
<protein>
    <submittedName>
        <fullName evidence="1">Uncharacterized protein</fullName>
    </submittedName>
</protein>
<dbReference type="Proteomes" id="UP000053352">
    <property type="component" value="Unassembled WGS sequence"/>
</dbReference>
<name>A0A0V8RVV7_PYROC</name>
<keyword evidence="2" id="KW-1185">Reference proteome</keyword>
<reference evidence="1 2" key="1">
    <citation type="submission" date="2015-11" db="EMBL/GenBank/DDBJ databases">
        <title>Genome sequence of Pyrodictium occultum PL-19, a marine hyperthermophilic archaeon isolated from Volcano, Italy.</title>
        <authorList>
            <person name="Utturkar S."/>
            <person name="Huber H."/>
            <person name="Leptihn S."/>
            <person name="Brown S."/>
            <person name="Stetter K.O."/>
            <person name="Podar M."/>
        </authorList>
    </citation>
    <scope>NUCLEOTIDE SEQUENCE [LARGE SCALE GENOMIC DNA]</scope>
    <source>
        <strain evidence="1 2">PL-19</strain>
    </source>
</reference>
<evidence type="ECO:0000313" key="2">
    <source>
        <dbReference type="Proteomes" id="UP000053352"/>
    </source>
</evidence>
<dbReference type="EMBL" id="LNTB01000001">
    <property type="protein sequence ID" value="KSW12090.1"/>
    <property type="molecule type" value="Genomic_DNA"/>
</dbReference>